<organism evidence="1 2">
    <name type="scientific">Halanaerobium saccharolyticum</name>
    <dbReference type="NCBI Taxonomy" id="43595"/>
    <lineage>
        <taxon>Bacteria</taxon>
        <taxon>Bacillati</taxon>
        <taxon>Bacillota</taxon>
        <taxon>Clostridia</taxon>
        <taxon>Halanaerobiales</taxon>
        <taxon>Halanaerobiaceae</taxon>
        <taxon>Halanaerobium</taxon>
    </lineage>
</organism>
<dbReference type="AlphaFoldDB" id="A0A4R6QZJ5"/>
<dbReference type="RefSeq" id="WP_133531399.1">
    <property type="nucleotide sequence ID" value="NZ_SNXX01000074.1"/>
</dbReference>
<dbReference type="SUPFAM" id="SSF52540">
    <property type="entry name" value="P-loop containing nucleoside triphosphate hydrolases"/>
    <property type="match status" value="1"/>
</dbReference>
<gene>
    <name evidence="1" type="ORF">C7957_1741</name>
</gene>
<comment type="caution">
    <text evidence="1">The sequence shown here is derived from an EMBL/GenBank/DDBJ whole genome shotgun (WGS) entry which is preliminary data.</text>
</comment>
<dbReference type="InterPro" id="IPR027417">
    <property type="entry name" value="P-loop_NTPase"/>
</dbReference>
<proteinExistence type="predicted"/>
<evidence type="ECO:0000313" key="1">
    <source>
        <dbReference type="EMBL" id="TDP78743.1"/>
    </source>
</evidence>
<dbReference type="Pfam" id="PF24389">
    <property type="entry name" value="ORC-CDC6-like"/>
    <property type="match status" value="1"/>
</dbReference>
<dbReference type="Gene3D" id="3.40.50.300">
    <property type="entry name" value="P-loop containing nucleotide triphosphate hydrolases"/>
    <property type="match status" value="1"/>
</dbReference>
<evidence type="ECO:0000313" key="2">
    <source>
        <dbReference type="Proteomes" id="UP000295176"/>
    </source>
</evidence>
<protein>
    <submittedName>
        <fullName evidence="1">Uncharacterized protein</fullName>
    </submittedName>
</protein>
<dbReference type="InterPro" id="IPR056955">
    <property type="entry name" value="ORC-CDC6-like"/>
</dbReference>
<reference evidence="1 2" key="1">
    <citation type="submission" date="2019-03" db="EMBL/GenBank/DDBJ databases">
        <title>Subsurface microbial communities from deep shales in Ohio and West Virginia, USA.</title>
        <authorList>
            <person name="Wrighton K."/>
        </authorList>
    </citation>
    <scope>NUCLEOTIDE SEQUENCE [LARGE SCALE GENOMIC DNA]</scope>
    <source>
        <strain evidence="1 2">MSL 7</strain>
    </source>
</reference>
<dbReference type="EMBL" id="SNXX01000074">
    <property type="protein sequence ID" value="TDP78743.1"/>
    <property type="molecule type" value="Genomic_DNA"/>
</dbReference>
<dbReference type="Proteomes" id="UP000295176">
    <property type="component" value="Unassembled WGS sequence"/>
</dbReference>
<name>A0A4R6QZJ5_9FIRM</name>
<accession>A0A4R6QZJ5</accession>
<sequence length="524" mass="60834">MVTPINTAFLKMAKRAEKYDNKHLVSTFVDVGPLFTLLTNIDHQILYGRRGTGKTHALKYLGNEIKKNNDDIIIYADLRMIGSTGGIYNSNELSLSERATRLLVDTLTEIHDNLMQYAIEHEEFIDLSRFGSLLDEFAESITEVIVEGKTEKEIRKEEKQQYTNETGLEFTAKTDRIEGHLRSTDIHDRVENEEFRQTRYGIEKTRLHFGRVLKTLKKIMSVIKPKRLWIMLDEWSEIPTSLQPYLADLLRKTLFPLENITVKIAAIEQRSNFRLHTGEDGYIGIELGADTDNLNLDEFMVFDNDKDQAKNFFMRLIFRHVKSILSSEKNNIPDSPEKLINDAFTQKNTFDELVRAAEGVPRDGINILARAAQKANNKHITMDHIREAARNWYIRAKEKSVSSNPKALKLLRWIIDEVIKHRQARAFLIKRDENYYLIDYLFDARILHVVKKSISGRDEPGVRYKVYSIDYGCYVDLSNTSQYPKGLFSVDTEEGEKFVEVPENDYRSIRRAILDVDEFEYVTN</sequence>